<keyword evidence="8" id="KW-1185">Reference proteome</keyword>
<evidence type="ECO:0000256" key="2">
    <source>
        <dbReference type="ARBA" id="ARBA00022723"/>
    </source>
</evidence>
<sequence length="844" mass="94291">MLSTGEHSASRKRRGRRRLGAASRGSDTTPTINPPSPYTNSGYPAAAAAKPHTACEVDHVSHGMTRRRSTVSEAPATDSLHTYNQTRQQYATATSAGHATGLVAESMVAEPVNVKRDVELVAESVSGIKRDFTPVASFLPHNRTLSEPAPASNNLLLPNSTATRCQSEPRIESAKMEIELAMEIDSFVSSFSACPDTVIPSTSSVLHRILEWEPFQPPWSEPGSTGTNLPSISAHFAYDRHLLLTFARDSNAFFSQCFHWHPFDSLTSLKLFPQELRLSACAFVSHLHIPPLHGSVSFTYYCQARRAVSAVLDTPSLETLKACTLLALLAQFKGQPNVAAIMHKKCMHQLAFLQLNEDPDFLPHLQNTSDALKNERRMLYWSTILCLKIYQTSNNNRSLENAGITETVKPAMTKIGSVLTLSATVCLCNLLDIVIEIVHFVQCVPQWHGDFVTAPDFTLLENKLVTFYASLHPTLQLPSLQKLDADLFVGPKCVRIALLNLFYCAAHCQLHRPNLQLTAYLQPAANANHQQDPSVHQEQHQITDALSKSFVLCHIHATKIAEINTLLRKNIKLNQPPVAIAFFNMYLPIFEAAVVLWFICCKSLPSWTTRLLESRIPEIPPTDSTTPHHQKIPATSQDLRNHRRMLSKRVSGLLKTLQLFETIASPRALKTSTTSPQNNASMVLESESESSYLLGNEEFWSWERRPVILRPLIECVEAMVYEMEALLRVHDSAAKMQDAANYGEETESDEELKHTPESQCRSTGTSDKTSGNTTEDDAPTDTPLRSLRTVILETQTLEGEYWNREPAAFMGLLGAEVFGSGARRYRWGGEFEDSWRRLWDRYSF</sequence>
<evidence type="ECO:0000256" key="1">
    <source>
        <dbReference type="ARBA" id="ARBA00004123"/>
    </source>
</evidence>
<dbReference type="Proteomes" id="UP000320333">
    <property type="component" value="Unassembled WGS sequence"/>
</dbReference>
<organism evidence="7 8">
    <name type="scientific">Chytriomyces confervae</name>
    <dbReference type="NCBI Taxonomy" id="246404"/>
    <lineage>
        <taxon>Eukaryota</taxon>
        <taxon>Fungi</taxon>
        <taxon>Fungi incertae sedis</taxon>
        <taxon>Chytridiomycota</taxon>
        <taxon>Chytridiomycota incertae sedis</taxon>
        <taxon>Chytridiomycetes</taxon>
        <taxon>Chytridiales</taxon>
        <taxon>Chytriomycetaceae</taxon>
        <taxon>Chytriomyces</taxon>
    </lineage>
</organism>
<keyword evidence="4" id="KW-0804">Transcription</keyword>
<dbReference type="GO" id="GO:0000981">
    <property type="term" value="F:DNA-binding transcription factor activity, RNA polymerase II-specific"/>
    <property type="evidence" value="ECO:0007669"/>
    <property type="project" value="InterPro"/>
</dbReference>
<feature type="compositionally biased region" description="Polar residues" evidence="6">
    <location>
        <begin position="757"/>
        <end position="773"/>
    </location>
</feature>
<evidence type="ECO:0000256" key="5">
    <source>
        <dbReference type="ARBA" id="ARBA00023242"/>
    </source>
</evidence>
<accession>A0A507EXA3</accession>
<feature type="region of interest" description="Disordered" evidence="6">
    <location>
        <begin position="1"/>
        <end position="81"/>
    </location>
</feature>
<evidence type="ECO:0000313" key="8">
    <source>
        <dbReference type="Proteomes" id="UP000320333"/>
    </source>
</evidence>
<evidence type="ECO:0000256" key="6">
    <source>
        <dbReference type="SAM" id="MobiDB-lite"/>
    </source>
</evidence>
<evidence type="ECO:0008006" key="9">
    <source>
        <dbReference type="Google" id="ProtNLM"/>
    </source>
</evidence>
<feature type="compositionally biased region" description="Polar residues" evidence="6">
    <location>
        <begin position="622"/>
        <end position="638"/>
    </location>
</feature>
<gene>
    <name evidence="7" type="ORF">CcCBS67573_g07325</name>
</gene>
<protein>
    <recommendedName>
        <fullName evidence="9">Transcription factor domain-containing protein</fullName>
    </recommendedName>
</protein>
<keyword evidence="3" id="KW-0805">Transcription regulation</keyword>
<evidence type="ECO:0000256" key="4">
    <source>
        <dbReference type="ARBA" id="ARBA00023163"/>
    </source>
</evidence>
<feature type="compositionally biased region" description="Basic residues" evidence="6">
    <location>
        <begin position="10"/>
        <end position="19"/>
    </location>
</feature>
<comment type="subcellular location">
    <subcellularLocation>
        <location evidence="1">Nucleus</location>
    </subcellularLocation>
</comment>
<dbReference type="GO" id="GO:0046872">
    <property type="term" value="F:metal ion binding"/>
    <property type="evidence" value="ECO:0007669"/>
    <property type="project" value="UniProtKB-KW"/>
</dbReference>
<feature type="region of interest" description="Disordered" evidence="6">
    <location>
        <begin position="619"/>
        <end position="638"/>
    </location>
</feature>
<dbReference type="PANTHER" id="PTHR47338:SF5">
    <property type="entry name" value="ZN(II)2CYS6 TRANSCRIPTION FACTOR (EUROFUNG)"/>
    <property type="match status" value="1"/>
</dbReference>
<dbReference type="GO" id="GO:0005634">
    <property type="term" value="C:nucleus"/>
    <property type="evidence" value="ECO:0007669"/>
    <property type="project" value="UniProtKB-SubCell"/>
</dbReference>
<reference evidence="7 8" key="1">
    <citation type="journal article" date="2019" name="Sci. Rep.">
        <title>Comparative genomics of chytrid fungi reveal insights into the obligate biotrophic and pathogenic lifestyle of Synchytrium endobioticum.</title>
        <authorList>
            <person name="van de Vossenberg B.T.L.H."/>
            <person name="Warris S."/>
            <person name="Nguyen H.D.T."/>
            <person name="van Gent-Pelzer M.P.E."/>
            <person name="Joly D.L."/>
            <person name="van de Geest H.C."/>
            <person name="Bonants P.J.M."/>
            <person name="Smith D.S."/>
            <person name="Levesque C.A."/>
            <person name="van der Lee T.A.J."/>
        </authorList>
    </citation>
    <scope>NUCLEOTIDE SEQUENCE [LARGE SCALE GENOMIC DNA]</scope>
    <source>
        <strain evidence="7 8">CBS 675.73</strain>
    </source>
</reference>
<dbReference type="InterPro" id="IPR050815">
    <property type="entry name" value="TF_fung"/>
</dbReference>
<feature type="region of interest" description="Disordered" evidence="6">
    <location>
        <begin position="738"/>
        <end position="785"/>
    </location>
</feature>
<evidence type="ECO:0000313" key="7">
    <source>
        <dbReference type="EMBL" id="TPX68000.1"/>
    </source>
</evidence>
<dbReference type="OrthoDB" id="2122179at2759"/>
<keyword evidence="5" id="KW-0539">Nucleus</keyword>
<keyword evidence="2" id="KW-0479">Metal-binding</keyword>
<name>A0A507EXA3_9FUNG</name>
<proteinExistence type="predicted"/>
<evidence type="ECO:0000256" key="3">
    <source>
        <dbReference type="ARBA" id="ARBA00023015"/>
    </source>
</evidence>
<comment type="caution">
    <text evidence="7">The sequence shown here is derived from an EMBL/GenBank/DDBJ whole genome shotgun (WGS) entry which is preliminary data.</text>
</comment>
<dbReference type="EMBL" id="QEAP01000371">
    <property type="protein sequence ID" value="TPX68000.1"/>
    <property type="molecule type" value="Genomic_DNA"/>
</dbReference>
<dbReference type="CDD" id="cd12148">
    <property type="entry name" value="fungal_TF_MHR"/>
    <property type="match status" value="1"/>
</dbReference>
<dbReference type="PANTHER" id="PTHR47338">
    <property type="entry name" value="ZN(II)2CYS6 TRANSCRIPTION FACTOR (EUROFUNG)-RELATED"/>
    <property type="match status" value="1"/>
</dbReference>
<dbReference type="AlphaFoldDB" id="A0A507EXA3"/>